<dbReference type="RefSeq" id="WP_169343500.1">
    <property type="nucleotide sequence ID" value="NZ_JABBJJ010000014.1"/>
</dbReference>
<gene>
    <name evidence="1" type="ORF">HG543_04920</name>
</gene>
<comment type="caution">
    <text evidence="1">The sequence shown here is derived from an EMBL/GenBank/DDBJ whole genome shotgun (WGS) entry which is preliminary data.</text>
</comment>
<sequence>MNIDSSAPVIVSEEVLVLSSPARVWALLTAIDQWPEWNPDITAAALKGPVAVGSTFQWATAGLAIVSTLGEVIPGKRLAWSGDTNGIFGIHVWTLEPADAKGESTRVRTAESWSGDAVQQAPAMMEGLLRSAITAWLGHLRSTAEQHGARTAA</sequence>
<protein>
    <submittedName>
        <fullName evidence="1">Shy6-polyketide cyclase</fullName>
    </submittedName>
</protein>
<dbReference type="SUPFAM" id="SSF55961">
    <property type="entry name" value="Bet v1-like"/>
    <property type="match status" value="1"/>
</dbReference>
<organism evidence="1 2">
    <name type="scientific">Pyxidicoccus fallax</name>
    <dbReference type="NCBI Taxonomy" id="394095"/>
    <lineage>
        <taxon>Bacteria</taxon>
        <taxon>Pseudomonadati</taxon>
        <taxon>Myxococcota</taxon>
        <taxon>Myxococcia</taxon>
        <taxon>Myxococcales</taxon>
        <taxon>Cystobacterineae</taxon>
        <taxon>Myxococcaceae</taxon>
        <taxon>Pyxidicoccus</taxon>
    </lineage>
</organism>
<accession>A0A848L7F7</accession>
<proteinExistence type="predicted"/>
<reference evidence="1 2" key="1">
    <citation type="submission" date="2020-04" db="EMBL/GenBank/DDBJ databases">
        <title>Draft genome of Pyxidicoccus fallax type strain.</title>
        <authorList>
            <person name="Whitworth D.E."/>
        </authorList>
    </citation>
    <scope>NUCLEOTIDE SEQUENCE [LARGE SCALE GENOMIC DNA]</scope>
    <source>
        <strain evidence="1 2">DSM 14698</strain>
    </source>
</reference>
<name>A0A848L7F7_9BACT</name>
<dbReference type="InterPro" id="IPR023393">
    <property type="entry name" value="START-like_dom_sf"/>
</dbReference>
<evidence type="ECO:0000313" key="2">
    <source>
        <dbReference type="Proteomes" id="UP000518300"/>
    </source>
</evidence>
<keyword evidence="2" id="KW-1185">Reference proteome</keyword>
<dbReference type="InterPro" id="IPR019587">
    <property type="entry name" value="Polyketide_cyclase/dehydratase"/>
</dbReference>
<dbReference type="EMBL" id="JABBJJ010000014">
    <property type="protein sequence ID" value="NMO14202.1"/>
    <property type="molecule type" value="Genomic_DNA"/>
</dbReference>
<dbReference type="Proteomes" id="UP000518300">
    <property type="component" value="Unassembled WGS sequence"/>
</dbReference>
<evidence type="ECO:0000313" key="1">
    <source>
        <dbReference type="EMBL" id="NMO14202.1"/>
    </source>
</evidence>
<dbReference type="AlphaFoldDB" id="A0A848L7F7"/>
<dbReference type="Pfam" id="PF10604">
    <property type="entry name" value="Polyketide_cyc2"/>
    <property type="match status" value="1"/>
</dbReference>
<dbReference type="Gene3D" id="3.30.530.20">
    <property type="match status" value="1"/>
</dbReference>